<evidence type="ECO:0008006" key="5">
    <source>
        <dbReference type="Google" id="ProtNLM"/>
    </source>
</evidence>
<dbReference type="AlphaFoldDB" id="A0A0G4FTT8"/>
<feature type="compositionally biased region" description="Basic and acidic residues" evidence="3">
    <location>
        <begin position="432"/>
        <end position="444"/>
    </location>
</feature>
<dbReference type="SMART" id="SM00268">
    <property type="entry name" value="ACTIN"/>
    <property type="match status" value="1"/>
</dbReference>
<dbReference type="Pfam" id="PF00022">
    <property type="entry name" value="Actin"/>
    <property type="match status" value="1"/>
</dbReference>
<evidence type="ECO:0000313" key="4">
    <source>
        <dbReference type="EMBL" id="CEM18366.1"/>
    </source>
</evidence>
<feature type="region of interest" description="Disordered" evidence="3">
    <location>
        <begin position="217"/>
        <end position="260"/>
    </location>
</feature>
<feature type="region of interest" description="Disordered" evidence="3">
    <location>
        <begin position="416"/>
        <end position="452"/>
    </location>
</feature>
<feature type="compositionally biased region" description="Basic and acidic residues" evidence="3">
    <location>
        <begin position="217"/>
        <end position="226"/>
    </location>
</feature>
<evidence type="ECO:0000256" key="1">
    <source>
        <dbReference type="ARBA" id="ARBA00049360"/>
    </source>
</evidence>
<reference evidence="4" key="1">
    <citation type="submission" date="2014-11" db="EMBL/GenBank/DDBJ databases">
        <authorList>
            <person name="Otto D Thomas"/>
            <person name="Naeem Raeece"/>
        </authorList>
    </citation>
    <scope>NUCLEOTIDE SEQUENCE</scope>
</reference>
<dbReference type="PANTHER" id="PTHR11937">
    <property type="entry name" value="ACTIN"/>
    <property type="match status" value="1"/>
</dbReference>
<dbReference type="SUPFAM" id="SSF53067">
    <property type="entry name" value="Actin-like ATPase domain"/>
    <property type="match status" value="2"/>
</dbReference>
<dbReference type="PhylomeDB" id="A0A0G4FTT8"/>
<gene>
    <name evidence="4" type="ORF">Cvel_18740</name>
</gene>
<accession>A0A0G4FTT8</accession>
<dbReference type="EMBL" id="CDMZ01000630">
    <property type="protein sequence ID" value="CEM18366.1"/>
    <property type="molecule type" value="Genomic_DNA"/>
</dbReference>
<name>A0A0G4FTT8_9ALVE</name>
<dbReference type="InterPro" id="IPR043129">
    <property type="entry name" value="ATPase_NBD"/>
</dbReference>
<evidence type="ECO:0000256" key="2">
    <source>
        <dbReference type="RuleBase" id="RU000487"/>
    </source>
</evidence>
<dbReference type="Gene3D" id="3.90.640.10">
    <property type="entry name" value="Actin, Chain A, domain 4"/>
    <property type="match status" value="1"/>
</dbReference>
<comment type="similarity">
    <text evidence="2">Belongs to the actin family.</text>
</comment>
<comment type="catalytic activity">
    <reaction evidence="1">
        <text>ATP + H2O = ADP + phosphate + H(+)</text>
        <dbReference type="Rhea" id="RHEA:13065"/>
        <dbReference type="ChEBI" id="CHEBI:15377"/>
        <dbReference type="ChEBI" id="CHEBI:15378"/>
        <dbReference type="ChEBI" id="CHEBI:30616"/>
        <dbReference type="ChEBI" id="CHEBI:43474"/>
        <dbReference type="ChEBI" id="CHEBI:456216"/>
    </reaction>
</comment>
<organism evidence="4">
    <name type="scientific">Chromera velia CCMP2878</name>
    <dbReference type="NCBI Taxonomy" id="1169474"/>
    <lineage>
        <taxon>Eukaryota</taxon>
        <taxon>Sar</taxon>
        <taxon>Alveolata</taxon>
        <taxon>Colpodellida</taxon>
        <taxon>Chromeraceae</taxon>
        <taxon>Chromera</taxon>
    </lineage>
</organism>
<protein>
    <recommendedName>
        <fullName evidence="5">Actin-related protein 10</fullName>
    </recommendedName>
</protein>
<feature type="compositionally biased region" description="Low complexity" evidence="3">
    <location>
        <begin position="229"/>
        <end position="238"/>
    </location>
</feature>
<proteinExistence type="inferred from homology"/>
<dbReference type="InterPro" id="IPR004000">
    <property type="entry name" value="Actin"/>
</dbReference>
<sequence>MEYYCLIEKQAVVVDFGEGFSKLGFANESVPRHVCRTPELVQRRKGKYCESTVSEAEWCKILEEFFRKVFFFFLQANPKERRVVICDKFYQPSPMRRAIAKVLFEIFNVPSVLFIMDLTLPLYLTGLPTGIIIDVGLRETRMMAVMEGVPLLRAYSLTNTGAILVDESLKKLLEENAEKKKEKEQMKLIAKMTPETLEDVKVRACYVRFSLKKRQAEEKEKEKEGEEGGAPAAAAGAAAAGGGATLKPKPAEVEEEDSGPPAFDFVSEKDAHYFIEKKLFLTVPAEARWKACEEFFEEGDERLSLQQLFIQLLEKVGVDCRRQVVQNIILCGGSVHLRGFRERLASEISKALKKHPRFSKLAEFATFADPVFPPVSSLFVGAAVYSTLEGVKDYTSADWQANKLLPDWASSSPLVSLDDLEENKQQAGGKQQDNKEKGEEKENEAQSPTGVN</sequence>
<dbReference type="VEuPathDB" id="CryptoDB:Cvel_18740"/>
<evidence type="ECO:0000256" key="3">
    <source>
        <dbReference type="SAM" id="MobiDB-lite"/>
    </source>
</evidence>
<dbReference type="Gene3D" id="3.30.420.40">
    <property type="match status" value="2"/>
</dbReference>